<keyword evidence="2" id="KW-0813">Transport</keyword>
<evidence type="ECO:0000256" key="2">
    <source>
        <dbReference type="ARBA" id="ARBA00022448"/>
    </source>
</evidence>
<keyword evidence="10" id="KW-0407">Ion channel</keyword>
<dbReference type="PANTHER" id="PTHR46473">
    <property type="entry name" value="GH08155P"/>
    <property type="match status" value="1"/>
</dbReference>
<evidence type="ECO:0000256" key="4">
    <source>
        <dbReference type="ARBA" id="ARBA00022692"/>
    </source>
</evidence>
<keyword evidence="3" id="KW-1003">Cell membrane</keyword>
<proteinExistence type="predicted"/>
<dbReference type="Gene3D" id="3.80.10.10">
    <property type="entry name" value="Ribonuclease Inhibitor"/>
    <property type="match status" value="1"/>
</dbReference>
<keyword evidence="6" id="KW-1133">Transmembrane helix</keyword>
<dbReference type="EMBL" id="BPLR01021227">
    <property type="protein sequence ID" value="GIX87352.1"/>
    <property type="molecule type" value="Genomic_DNA"/>
</dbReference>
<evidence type="ECO:0000256" key="8">
    <source>
        <dbReference type="ARBA" id="ARBA00023136"/>
    </source>
</evidence>
<dbReference type="PANTHER" id="PTHR46473:SF10">
    <property type="entry name" value="LD45603P-RELATED"/>
    <property type="match status" value="1"/>
</dbReference>
<dbReference type="Proteomes" id="UP001054945">
    <property type="component" value="Unassembled WGS sequence"/>
</dbReference>
<evidence type="ECO:0000256" key="1">
    <source>
        <dbReference type="ARBA" id="ARBA00004162"/>
    </source>
</evidence>
<evidence type="ECO:0000313" key="11">
    <source>
        <dbReference type="EMBL" id="GIX87352.1"/>
    </source>
</evidence>
<evidence type="ECO:0000256" key="5">
    <source>
        <dbReference type="ARBA" id="ARBA00022729"/>
    </source>
</evidence>
<dbReference type="Pfam" id="PF13855">
    <property type="entry name" value="LRR_8"/>
    <property type="match status" value="1"/>
</dbReference>
<evidence type="ECO:0000256" key="6">
    <source>
        <dbReference type="ARBA" id="ARBA00022989"/>
    </source>
</evidence>
<keyword evidence="5" id="KW-0732">Signal</keyword>
<keyword evidence="12" id="KW-1185">Reference proteome</keyword>
<dbReference type="SUPFAM" id="SSF52058">
    <property type="entry name" value="L domain-like"/>
    <property type="match status" value="1"/>
</dbReference>
<sequence>MAGNRIAMLRSADFSQLVGLRYLNLRNNDIGQLDGNSFILIRNSLSYLDLSWNKIHSLQGCVRFHSVLLYLNLEDNRIEVNIFSNFKIHFKSPIIRVSSDAHSSKRATLASQTWCMNNFDTRMRIKDKCCNINEILKTNLKV</sequence>
<reference evidence="11 12" key="1">
    <citation type="submission" date="2021-06" db="EMBL/GenBank/DDBJ databases">
        <title>Caerostris extrusa draft genome.</title>
        <authorList>
            <person name="Kono N."/>
            <person name="Arakawa K."/>
        </authorList>
    </citation>
    <scope>NUCLEOTIDE SEQUENCE [LARGE SCALE GENOMIC DNA]</scope>
</reference>
<comment type="subcellular location">
    <subcellularLocation>
        <location evidence="1">Cell membrane</location>
        <topology evidence="1">Single-pass membrane protein</topology>
    </subcellularLocation>
</comment>
<gene>
    <name evidence="11" type="ORF">CEXT_321071</name>
</gene>
<evidence type="ECO:0000256" key="10">
    <source>
        <dbReference type="ARBA" id="ARBA00023303"/>
    </source>
</evidence>
<evidence type="ECO:0000256" key="7">
    <source>
        <dbReference type="ARBA" id="ARBA00023065"/>
    </source>
</evidence>
<keyword evidence="7" id="KW-0406">Ion transport</keyword>
<dbReference type="GO" id="GO:0034220">
    <property type="term" value="P:monoatomic ion transmembrane transport"/>
    <property type="evidence" value="ECO:0007669"/>
    <property type="project" value="UniProtKB-KW"/>
</dbReference>
<evidence type="ECO:0000256" key="3">
    <source>
        <dbReference type="ARBA" id="ARBA00022475"/>
    </source>
</evidence>
<evidence type="ECO:0000313" key="12">
    <source>
        <dbReference type="Proteomes" id="UP001054945"/>
    </source>
</evidence>
<keyword evidence="4" id="KW-0812">Transmembrane</keyword>
<dbReference type="GO" id="GO:0005886">
    <property type="term" value="C:plasma membrane"/>
    <property type="evidence" value="ECO:0007669"/>
    <property type="project" value="UniProtKB-SubCell"/>
</dbReference>
<dbReference type="InterPro" id="IPR001611">
    <property type="entry name" value="Leu-rich_rpt"/>
</dbReference>
<organism evidence="11 12">
    <name type="scientific">Caerostris extrusa</name>
    <name type="common">Bark spider</name>
    <name type="synonym">Caerostris bankana</name>
    <dbReference type="NCBI Taxonomy" id="172846"/>
    <lineage>
        <taxon>Eukaryota</taxon>
        <taxon>Metazoa</taxon>
        <taxon>Ecdysozoa</taxon>
        <taxon>Arthropoda</taxon>
        <taxon>Chelicerata</taxon>
        <taxon>Arachnida</taxon>
        <taxon>Araneae</taxon>
        <taxon>Araneomorphae</taxon>
        <taxon>Entelegynae</taxon>
        <taxon>Araneoidea</taxon>
        <taxon>Araneidae</taxon>
        <taxon>Caerostris</taxon>
    </lineage>
</organism>
<comment type="caution">
    <text evidence="11">The sequence shown here is derived from an EMBL/GenBank/DDBJ whole genome shotgun (WGS) entry which is preliminary data.</text>
</comment>
<dbReference type="InterPro" id="IPR032675">
    <property type="entry name" value="LRR_dom_sf"/>
</dbReference>
<keyword evidence="9" id="KW-1015">Disulfide bond</keyword>
<dbReference type="PROSITE" id="PS51450">
    <property type="entry name" value="LRR"/>
    <property type="match status" value="2"/>
</dbReference>
<dbReference type="AlphaFoldDB" id="A0AAV4NR90"/>
<dbReference type="InterPro" id="IPR051432">
    <property type="entry name" value="KCNMA1_auxiliary"/>
</dbReference>
<protein>
    <submittedName>
        <fullName evidence="11">Uncharacterized protein</fullName>
    </submittedName>
</protein>
<name>A0AAV4NR90_CAEEX</name>
<accession>A0AAV4NR90</accession>
<keyword evidence="8" id="KW-0472">Membrane</keyword>
<evidence type="ECO:0000256" key="9">
    <source>
        <dbReference type="ARBA" id="ARBA00023157"/>
    </source>
</evidence>